<accession>A0AA39QM71</accession>
<keyword evidence="3" id="KW-0378">Hydrolase</keyword>
<dbReference type="InterPro" id="IPR050863">
    <property type="entry name" value="CenT-Element_Derived"/>
</dbReference>
<protein>
    <submittedName>
        <fullName evidence="3">DDE superfamily endonuclease-domain-containing protein</fullName>
    </submittedName>
</protein>
<evidence type="ECO:0000259" key="2">
    <source>
        <dbReference type="Pfam" id="PF05225"/>
    </source>
</evidence>
<keyword evidence="3" id="KW-0540">Nuclease</keyword>
<dbReference type="Proteomes" id="UP001175228">
    <property type="component" value="Unassembled WGS sequence"/>
</dbReference>
<comment type="caution">
    <text evidence="3">The sequence shown here is derived from an EMBL/GenBank/DDBJ whole genome shotgun (WGS) entry which is preliminary data.</text>
</comment>
<sequence>MDILSCPQEEHIQLAITAICDSEVKPDSTPNYSIQQAGEHYGIPWSTLGRCLKGGQGCWEAHAEQQLLTDAQEGILANWVKVQGHHGILMTYTSIAQAAAEISGKEALNPSAVNEFYDMLTNVINKYDIRPENTYNMDEKGIQLGIGAKVTVMVDKDQKTAYSVEDGNPICANGSIFHPSVIFQAHISISPNGWTDQELGLEWLQCDFDPATQDKGAGQYCLLILDGHNSHCTFKFCQYALNQKIIIICLPSHTTHALQPCDVGAFGPLAQCWKRVVTMASQSVIAITKDNLLSYYHKA</sequence>
<evidence type="ECO:0000313" key="4">
    <source>
        <dbReference type="Proteomes" id="UP001175228"/>
    </source>
</evidence>
<organism evidence="3 4">
    <name type="scientific">Armillaria luteobubalina</name>
    <dbReference type="NCBI Taxonomy" id="153913"/>
    <lineage>
        <taxon>Eukaryota</taxon>
        <taxon>Fungi</taxon>
        <taxon>Dikarya</taxon>
        <taxon>Basidiomycota</taxon>
        <taxon>Agaricomycotina</taxon>
        <taxon>Agaricomycetes</taxon>
        <taxon>Agaricomycetidae</taxon>
        <taxon>Agaricales</taxon>
        <taxon>Marasmiineae</taxon>
        <taxon>Physalacriaceae</taxon>
        <taxon>Armillaria</taxon>
    </lineage>
</organism>
<gene>
    <name evidence="3" type="ORF">EDD18DRAFT_1305542</name>
</gene>
<feature type="domain" description="DDE-1" evidence="1">
    <location>
        <begin position="185"/>
        <end position="280"/>
    </location>
</feature>
<dbReference type="EMBL" id="JAUEPU010000002">
    <property type="protein sequence ID" value="KAK0505510.1"/>
    <property type="molecule type" value="Genomic_DNA"/>
</dbReference>
<dbReference type="PANTHER" id="PTHR19303:SF74">
    <property type="entry name" value="POGO TRANSPOSABLE ELEMENT WITH KRAB DOMAIN"/>
    <property type="match status" value="1"/>
</dbReference>
<dbReference type="Pfam" id="PF05225">
    <property type="entry name" value="HTH_psq"/>
    <property type="match status" value="1"/>
</dbReference>
<keyword evidence="4" id="KW-1185">Reference proteome</keyword>
<name>A0AA39QM71_9AGAR</name>
<feature type="domain" description="HTH psq-type" evidence="2">
    <location>
        <begin position="32"/>
        <end position="55"/>
    </location>
</feature>
<reference evidence="3" key="1">
    <citation type="submission" date="2023-06" db="EMBL/GenBank/DDBJ databases">
        <authorList>
            <consortium name="Lawrence Berkeley National Laboratory"/>
            <person name="Ahrendt S."/>
            <person name="Sahu N."/>
            <person name="Indic B."/>
            <person name="Wong-Bajracharya J."/>
            <person name="Merenyi Z."/>
            <person name="Ke H.-M."/>
            <person name="Monk M."/>
            <person name="Kocsube S."/>
            <person name="Drula E."/>
            <person name="Lipzen A."/>
            <person name="Balint B."/>
            <person name="Henrissat B."/>
            <person name="Andreopoulos B."/>
            <person name="Martin F.M."/>
            <person name="Harder C.B."/>
            <person name="Rigling D."/>
            <person name="Ford K.L."/>
            <person name="Foster G.D."/>
            <person name="Pangilinan J."/>
            <person name="Papanicolaou A."/>
            <person name="Barry K."/>
            <person name="LaButti K."/>
            <person name="Viragh M."/>
            <person name="Koriabine M."/>
            <person name="Yan M."/>
            <person name="Riley R."/>
            <person name="Champramary S."/>
            <person name="Plett K.L."/>
            <person name="Tsai I.J."/>
            <person name="Slot J."/>
            <person name="Sipos G."/>
            <person name="Plett J."/>
            <person name="Nagy L.G."/>
            <person name="Grigoriev I.V."/>
        </authorList>
    </citation>
    <scope>NUCLEOTIDE SEQUENCE</scope>
    <source>
        <strain evidence="3">HWK02</strain>
    </source>
</reference>
<dbReference type="GO" id="GO:0005634">
    <property type="term" value="C:nucleus"/>
    <property type="evidence" value="ECO:0007669"/>
    <property type="project" value="TreeGrafter"/>
</dbReference>
<dbReference type="InterPro" id="IPR004875">
    <property type="entry name" value="DDE_SF_endonuclease_dom"/>
</dbReference>
<dbReference type="GO" id="GO:0003677">
    <property type="term" value="F:DNA binding"/>
    <property type="evidence" value="ECO:0007669"/>
    <property type="project" value="InterPro"/>
</dbReference>
<evidence type="ECO:0000259" key="1">
    <source>
        <dbReference type="Pfam" id="PF03184"/>
    </source>
</evidence>
<dbReference type="GO" id="GO:0004519">
    <property type="term" value="F:endonuclease activity"/>
    <property type="evidence" value="ECO:0007669"/>
    <property type="project" value="UniProtKB-KW"/>
</dbReference>
<proteinExistence type="predicted"/>
<dbReference type="PANTHER" id="PTHR19303">
    <property type="entry name" value="TRANSPOSON"/>
    <property type="match status" value="1"/>
</dbReference>
<evidence type="ECO:0000313" key="3">
    <source>
        <dbReference type="EMBL" id="KAK0505510.1"/>
    </source>
</evidence>
<keyword evidence="3" id="KW-0255">Endonuclease</keyword>
<dbReference type="AlphaFoldDB" id="A0AA39QM71"/>
<dbReference type="InterPro" id="IPR007889">
    <property type="entry name" value="HTH_Psq"/>
</dbReference>
<dbReference type="Pfam" id="PF03184">
    <property type="entry name" value="DDE_1"/>
    <property type="match status" value="1"/>
</dbReference>